<dbReference type="EMBL" id="CM043021">
    <property type="protein sequence ID" value="KAI4458447.1"/>
    <property type="molecule type" value="Genomic_DNA"/>
</dbReference>
<proteinExistence type="predicted"/>
<comment type="caution">
    <text evidence="1">The sequence shown here is derived from an EMBL/GenBank/DDBJ whole genome shotgun (WGS) entry which is preliminary data.</text>
</comment>
<organism evidence="1 2">
    <name type="scientific">Holotrichia oblita</name>
    <name type="common">Chafer beetle</name>
    <dbReference type="NCBI Taxonomy" id="644536"/>
    <lineage>
        <taxon>Eukaryota</taxon>
        <taxon>Metazoa</taxon>
        <taxon>Ecdysozoa</taxon>
        <taxon>Arthropoda</taxon>
        <taxon>Hexapoda</taxon>
        <taxon>Insecta</taxon>
        <taxon>Pterygota</taxon>
        <taxon>Neoptera</taxon>
        <taxon>Endopterygota</taxon>
        <taxon>Coleoptera</taxon>
        <taxon>Polyphaga</taxon>
        <taxon>Scarabaeiformia</taxon>
        <taxon>Scarabaeidae</taxon>
        <taxon>Melolonthinae</taxon>
        <taxon>Holotrichia</taxon>
    </lineage>
</organism>
<reference evidence="1" key="1">
    <citation type="submission" date="2022-04" db="EMBL/GenBank/DDBJ databases">
        <title>Chromosome-scale genome assembly of Holotrichia oblita Faldermann.</title>
        <authorList>
            <person name="Rongchong L."/>
        </authorList>
    </citation>
    <scope>NUCLEOTIDE SEQUENCE</scope>
    <source>
        <strain evidence="1">81SQS9</strain>
    </source>
</reference>
<evidence type="ECO:0000313" key="1">
    <source>
        <dbReference type="EMBL" id="KAI4458447.1"/>
    </source>
</evidence>
<name>A0ACB9SV60_HOLOL</name>
<sequence length="289" mass="33435">MDYELEVFEVYDENDQPTNRKHLKHNRKKCKQKTTVINIDNTDNDITRSKTSVVSSECQRRPLSLRQSIISVFSKLIIWKNQRRYHTTVPDKADSPHTSRDFRKGYIPCVCSLYELMFIFIYFCFSNSTDNQRRIHANDRAFNSQFRYANNYIKTSKYTVLTFLPLNLFEQFQRLANFYFLCLLVLQLIPAISSLTPVTTALPLIGVLGLTAIKDAYDDFQRHMSDSQVNNRKSQAVRSGKLVQEKWSAVQVGDIIRMDNNQFVAADILLLTSSEPNGLCFIETAELDG</sequence>
<accession>A0ACB9SV60</accession>
<evidence type="ECO:0000313" key="2">
    <source>
        <dbReference type="Proteomes" id="UP001056778"/>
    </source>
</evidence>
<keyword evidence="2" id="KW-1185">Reference proteome</keyword>
<dbReference type="Proteomes" id="UP001056778">
    <property type="component" value="Chromosome 7"/>
</dbReference>
<protein>
    <submittedName>
        <fullName evidence="1">Phospholipid-transporting atpase</fullName>
    </submittedName>
</protein>
<gene>
    <name evidence="1" type="ORF">MML48_7g00019497</name>
</gene>